<accession>A0A4Z2IZA1</accession>
<gene>
    <name evidence="1" type="ORF">EYF80_007358</name>
</gene>
<keyword evidence="2" id="KW-1185">Reference proteome</keyword>
<proteinExistence type="predicted"/>
<protein>
    <submittedName>
        <fullName evidence="1">Uncharacterized protein</fullName>
    </submittedName>
</protein>
<organism evidence="1 2">
    <name type="scientific">Liparis tanakae</name>
    <name type="common">Tanaka's snailfish</name>
    <dbReference type="NCBI Taxonomy" id="230148"/>
    <lineage>
        <taxon>Eukaryota</taxon>
        <taxon>Metazoa</taxon>
        <taxon>Chordata</taxon>
        <taxon>Craniata</taxon>
        <taxon>Vertebrata</taxon>
        <taxon>Euteleostomi</taxon>
        <taxon>Actinopterygii</taxon>
        <taxon>Neopterygii</taxon>
        <taxon>Teleostei</taxon>
        <taxon>Neoteleostei</taxon>
        <taxon>Acanthomorphata</taxon>
        <taxon>Eupercaria</taxon>
        <taxon>Perciformes</taxon>
        <taxon>Cottioidei</taxon>
        <taxon>Cottales</taxon>
        <taxon>Liparidae</taxon>
        <taxon>Liparis</taxon>
    </lineage>
</organism>
<dbReference type="AlphaFoldDB" id="A0A4Z2IZA1"/>
<evidence type="ECO:0000313" key="1">
    <source>
        <dbReference type="EMBL" id="TNN82523.1"/>
    </source>
</evidence>
<dbReference type="EMBL" id="SRLO01000039">
    <property type="protein sequence ID" value="TNN82523.1"/>
    <property type="molecule type" value="Genomic_DNA"/>
</dbReference>
<name>A0A4Z2IZA1_9TELE</name>
<comment type="caution">
    <text evidence="1">The sequence shown here is derived from an EMBL/GenBank/DDBJ whole genome shotgun (WGS) entry which is preliminary data.</text>
</comment>
<sequence length="346" mass="37872">MTRLSVRCPECAAVLCDFTMIDCAGISGTGNLHQSMNLVMLLSMVVPGVVVHGGAEHAAHCAGPSGTHPSSSSSMAPDPLVNLPGGRRSMAQSCRVTRSESPRCRVLFVTPFLRSARFPRPETSRLLQLRSKVPGGSEELGRAESRLPCGQERELYSGAPGFMWGNQKQQVMETAGPVGWLWPGGSGKMEAFIYCPCLPARITSSNKKQMSSSTSECNIRYFMVLYYVEAGYGLEQGKENGVVSELLFFELLESLERPEEAVTDLLAPLLGVELPPLLLLLFLKNSTLPFTTLLSSTFSTTYSSSSDDEESSSRDFLPMAKFVCETLRCRRPMALSCTGNRWRSDR</sequence>
<reference evidence="1 2" key="1">
    <citation type="submission" date="2019-03" db="EMBL/GenBank/DDBJ databases">
        <title>First draft genome of Liparis tanakae, snailfish: a comprehensive survey of snailfish specific genes.</title>
        <authorList>
            <person name="Kim W."/>
            <person name="Song I."/>
            <person name="Jeong J.-H."/>
            <person name="Kim D."/>
            <person name="Kim S."/>
            <person name="Ryu S."/>
            <person name="Song J.Y."/>
            <person name="Lee S.K."/>
        </authorList>
    </citation>
    <scope>NUCLEOTIDE SEQUENCE [LARGE SCALE GENOMIC DNA]</scope>
    <source>
        <tissue evidence="1">Muscle</tissue>
    </source>
</reference>
<evidence type="ECO:0000313" key="2">
    <source>
        <dbReference type="Proteomes" id="UP000314294"/>
    </source>
</evidence>
<dbReference type="Proteomes" id="UP000314294">
    <property type="component" value="Unassembled WGS sequence"/>
</dbReference>